<name>K0XPZ8_9BACT</name>
<reference evidence="1 2" key="1">
    <citation type="submission" date="2012-08" db="EMBL/GenBank/DDBJ databases">
        <title>The Genome Sequence of Barnesiella intestinihominis YIT 11860.</title>
        <authorList>
            <consortium name="The Broad Institute Genome Sequencing Platform"/>
            <person name="Earl A."/>
            <person name="Ward D."/>
            <person name="Feldgarden M."/>
            <person name="Gevers D."/>
            <person name="Morotomi M."/>
            <person name="Walker B."/>
            <person name="Young S.K."/>
            <person name="Zeng Q."/>
            <person name="Gargeya S."/>
            <person name="Fitzgerald M."/>
            <person name="Haas B."/>
            <person name="Abouelleil A."/>
            <person name="Alvarado L."/>
            <person name="Arachchi H.M."/>
            <person name="Berlin A.M."/>
            <person name="Chapman S.B."/>
            <person name="Goldberg J."/>
            <person name="Griggs A."/>
            <person name="Gujja S."/>
            <person name="Hansen M."/>
            <person name="Howarth C."/>
            <person name="Imamovic A."/>
            <person name="Larimer J."/>
            <person name="McCowen C."/>
            <person name="Montmayeur A."/>
            <person name="Murphy C."/>
            <person name="Neiman D."/>
            <person name="Pearson M."/>
            <person name="Priest M."/>
            <person name="Roberts A."/>
            <person name="Saif S."/>
            <person name="Shea T."/>
            <person name="Sisk P."/>
            <person name="Sykes S."/>
            <person name="Wortman J."/>
            <person name="Nusbaum C."/>
            <person name="Birren B."/>
        </authorList>
    </citation>
    <scope>NUCLEOTIDE SEQUENCE [LARGE SCALE GENOMIC DNA]</scope>
    <source>
        <strain evidence="1 2">YIT 11860</strain>
    </source>
</reference>
<organism evidence="1 2">
    <name type="scientific">Barnesiella intestinihominis YIT 11860</name>
    <dbReference type="NCBI Taxonomy" id="742726"/>
    <lineage>
        <taxon>Bacteria</taxon>
        <taxon>Pseudomonadati</taxon>
        <taxon>Bacteroidota</taxon>
        <taxon>Bacteroidia</taxon>
        <taxon>Bacteroidales</taxon>
        <taxon>Barnesiellaceae</taxon>
        <taxon>Barnesiella</taxon>
    </lineage>
</organism>
<dbReference type="EMBL" id="ADLE01000001">
    <property type="protein sequence ID" value="EJZ65945.1"/>
    <property type="molecule type" value="Genomic_DNA"/>
</dbReference>
<dbReference type="HOGENOM" id="CLU_082062_0_0_10"/>
<evidence type="ECO:0008006" key="3">
    <source>
        <dbReference type="Google" id="ProtNLM"/>
    </source>
</evidence>
<sequence length="271" mass="30132">MKTNKNISAIAIMKKKQSIDKEGARLIRALIIISIIGLLAMFTNKASAQVRFNVQGDLVSSYVWRGMYQTGASIQPTLSFSVENLSLTAWGSTDFDGYRNGNIPSANKELDLTLAYTFPKLGLTVSVADMWWAGQGAGKYFDFNNKTTAHHFEASLAYVLPVEKFPLSIAWYTMFAGMDKNEKGDKNNYSSYVELNYPFSVKSVDLNVTCGIVPYKAPQYYTNGFAVTNVALKGSYAIKITDSFSLPIFSQVIWNPRMEDAHIVFGITLKP</sequence>
<evidence type="ECO:0000313" key="2">
    <source>
        <dbReference type="Proteomes" id="UP000006044"/>
    </source>
</evidence>
<dbReference type="Proteomes" id="UP000006044">
    <property type="component" value="Unassembled WGS sequence"/>
</dbReference>
<comment type="caution">
    <text evidence="1">The sequence shown here is derived from an EMBL/GenBank/DDBJ whole genome shotgun (WGS) entry which is preliminary data.</text>
</comment>
<accession>K0XPZ8</accession>
<dbReference type="AlphaFoldDB" id="K0XPZ8"/>
<evidence type="ECO:0000313" key="1">
    <source>
        <dbReference type="EMBL" id="EJZ65945.1"/>
    </source>
</evidence>
<dbReference type="eggNOG" id="ENOG502ZX9Y">
    <property type="taxonomic scope" value="Bacteria"/>
</dbReference>
<proteinExistence type="predicted"/>
<protein>
    <recommendedName>
        <fullName evidence="3">FrrB</fullName>
    </recommendedName>
</protein>
<dbReference type="STRING" id="742726.HMPREF9448_00119"/>
<dbReference type="PATRIC" id="fig|742726.3.peg.117"/>
<gene>
    <name evidence="1" type="ORF">HMPREF9448_00119</name>
</gene>
<keyword evidence="2" id="KW-1185">Reference proteome</keyword>